<evidence type="ECO:0000313" key="10">
    <source>
        <dbReference type="EMBL" id="EHU00649.1"/>
    </source>
</evidence>
<proteinExistence type="inferred from homology"/>
<dbReference type="InterPro" id="IPR058136">
    <property type="entry name" value="AmpC"/>
</dbReference>
<dbReference type="GO" id="GO:0046677">
    <property type="term" value="P:response to antibiotic"/>
    <property type="evidence" value="ECO:0007669"/>
    <property type="project" value="UniProtKB-UniRule"/>
</dbReference>
<reference evidence="10 11" key="1">
    <citation type="journal article" date="2012" name="Mol. Microbiol.">
        <title>The genetic and structural basis of two distinct terminal side branch residues in stewartan and amylovoran exopolysaccharides and their potential role in host adaptation.</title>
        <authorList>
            <person name="Wang X."/>
            <person name="Yang F."/>
            <person name="von Bodman S.B."/>
        </authorList>
    </citation>
    <scope>NUCLEOTIDE SEQUENCE [LARGE SCALE GENOMIC DNA]</scope>
    <source>
        <strain evidence="10 11">DC283</strain>
    </source>
</reference>
<dbReference type="PANTHER" id="PTHR46825">
    <property type="entry name" value="D-ALANYL-D-ALANINE-CARBOXYPEPTIDASE/ENDOPEPTIDASE AMPH"/>
    <property type="match status" value="1"/>
</dbReference>
<dbReference type="PANTHER" id="PTHR46825:SF8">
    <property type="entry name" value="BETA-LACTAMASE-RELATED"/>
    <property type="match status" value="1"/>
</dbReference>
<protein>
    <recommendedName>
        <fullName evidence="3 6">Beta-lactamase</fullName>
        <ecNumber evidence="3 6">3.5.2.6</ecNumber>
    </recommendedName>
</protein>
<dbReference type="InterPro" id="IPR001586">
    <property type="entry name" value="Beta-lactam_class-C_AS"/>
</dbReference>
<evidence type="ECO:0000313" key="12">
    <source>
        <dbReference type="Proteomes" id="UP000192380"/>
    </source>
</evidence>
<comment type="catalytic activity">
    <reaction evidence="1 6">
        <text>a beta-lactam + H2O = a substituted beta-amino acid</text>
        <dbReference type="Rhea" id="RHEA:20401"/>
        <dbReference type="ChEBI" id="CHEBI:15377"/>
        <dbReference type="ChEBI" id="CHEBI:35627"/>
        <dbReference type="ChEBI" id="CHEBI:140347"/>
        <dbReference type="EC" id="3.5.2.6"/>
    </reaction>
</comment>
<dbReference type="Proteomes" id="UP000192380">
    <property type="component" value="Chromosome"/>
</dbReference>
<evidence type="ECO:0000256" key="1">
    <source>
        <dbReference type="ARBA" id="ARBA00001526"/>
    </source>
</evidence>
<evidence type="ECO:0000256" key="3">
    <source>
        <dbReference type="ARBA" id="ARBA00012865"/>
    </source>
</evidence>
<dbReference type="EC" id="3.5.2.6" evidence="3 6"/>
<evidence type="ECO:0000313" key="9">
    <source>
        <dbReference type="EMBL" id="ARF50332.1"/>
    </source>
</evidence>
<dbReference type="eggNOG" id="COG1680">
    <property type="taxonomic scope" value="Bacteria"/>
</dbReference>
<keyword evidence="12" id="KW-1185">Reference proteome</keyword>
<evidence type="ECO:0000256" key="4">
    <source>
        <dbReference type="ARBA" id="ARBA00022801"/>
    </source>
</evidence>
<reference evidence="9 12" key="3">
    <citation type="submission" date="2016-10" db="EMBL/GenBank/DDBJ databases">
        <title>Complete Genome Assembly of Pantoea stewartii subsp. stewartii DC283, a Corn Pathogen.</title>
        <authorList>
            <person name="Duong D.A."/>
            <person name="Stevens A.M."/>
            <person name="Jensen R.V."/>
        </authorList>
    </citation>
    <scope>NUCLEOTIDE SEQUENCE [LARGE SCALE GENOMIC DNA]</scope>
    <source>
        <strain evidence="9 12">DC283</strain>
    </source>
</reference>
<feature type="domain" description="Beta-lactamase-related" evidence="8">
    <location>
        <begin position="31"/>
        <end position="373"/>
    </location>
</feature>
<dbReference type="Gene3D" id="3.40.710.10">
    <property type="entry name" value="DD-peptidase/beta-lactamase superfamily"/>
    <property type="match status" value="1"/>
</dbReference>
<dbReference type="PROSITE" id="PS00336">
    <property type="entry name" value="BETA_LACTAMASE_C"/>
    <property type="match status" value="1"/>
</dbReference>
<name>H3RCX3_PANSE</name>
<reference evidence="10" key="2">
    <citation type="submission" date="2012-01" db="EMBL/GenBank/DDBJ databases">
        <authorList>
            <person name="Biehl B.S."/>
            <person name="Ding Y."/>
            <person name="Dugan-Rocha S.P."/>
            <person name="Gibbs R.A."/>
            <person name="Glasner J.D."/>
            <person name="Kovar C."/>
            <person name="Muzny D.M."/>
            <person name="Neeno-Eckwall E.C."/>
            <person name="Perna N.T."/>
            <person name="Qin X."/>
            <person name="von Bodman S.B."/>
            <person name="Weinstock G.M."/>
        </authorList>
    </citation>
    <scope>NUCLEOTIDE SEQUENCE</scope>
    <source>
        <strain evidence="10">DC283</strain>
    </source>
</reference>
<dbReference type="Pfam" id="PF00144">
    <property type="entry name" value="Beta-lactamase"/>
    <property type="match status" value="1"/>
</dbReference>
<feature type="signal peptide" evidence="7">
    <location>
        <begin position="1"/>
        <end position="18"/>
    </location>
</feature>
<organism evidence="10 11">
    <name type="scientific">Pantoea stewartii subsp. stewartii DC283</name>
    <dbReference type="NCBI Taxonomy" id="660596"/>
    <lineage>
        <taxon>Bacteria</taxon>
        <taxon>Pseudomonadati</taxon>
        <taxon>Pseudomonadota</taxon>
        <taxon>Gammaproteobacteria</taxon>
        <taxon>Enterobacterales</taxon>
        <taxon>Erwiniaceae</taxon>
        <taxon>Pantoea</taxon>
    </lineage>
</organism>
<accession>H3RCX3</accession>
<dbReference type="GO" id="GO:0017001">
    <property type="term" value="P:antibiotic catabolic process"/>
    <property type="evidence" value="ECO:0007669"/>
    <property type="project" value="InterPro"/>
</dbReference>
<dbReference type="InterPro" id="IPR012338">
    <property type="entry name" value="Beta-lactam/transpept-like"/>
</dbReference>
<dbReference type="Proteomes" id="UP000005050">
    <property type="component" value="Unassembled WGS sequence"/>
</dbReference>
<dbReference type="AlphaFoldDB" id="H3RCX3"/>
<evidence type="ECO:0000256" key="6">
    <source>
        <dbReference type="RuleBase" id="RU361140"/>
    </source>
</evidence>
<dbReference type="GO" id="GO:0008800">
    <property type="term" value="F:beta-lactamase activity"/>
    <property type="evidence" value="ECO:0007669"/>
    <property type="project" value="UniProtKB-UniRule"/>
</dbReference>
<dbReference type="KEGG" id="pstw:DSJ_14000"/>
<evidence type="ECO:0000256" key="7">
    <source>
        <dbReference type="SAM" id="SignalP"/>
    </source>
</evidence>
<dbReference type="NCBIfam" id="NF033085">
    <property type="entry name" value="bla_class_C"/>
    <property type="match status" value="1"/>
</dbReference>
<dbReference type="RefSeq" id="WP_006119207.1">
    <property type="nucleotide sequence ID" value="NZ_AHIE01000015.1"/>
</dbReference>
<dbReference type="SUPFAM" id="SSF56601">
    <property type="entry name" value="beta-lactamase/transpeptidase-like"/>
    <property type="match status" value="1"/>
</dbReference>
<dbReference type="OrthoDB" id="5377431at2"/>
<dbReference type="InterPro" id="IPR050491">
    <property type="entry name" value="AmpC-like"/>
</dbReference>
<evidence type="ECO:0000313" key="11">
    <source>
        <dbReference type="Proteomes" id="UP000005050"/>
    </source>
</evidence>
<keyword evidence="7" id="KW-0732">Signal</keyword>
<dbReference type="GO" id="GO:0030288">
    <property type="term" value="C:outer membrane-bounded periplasmic space"/>
    <property type="evidence" value="ECO:0007669"/>
    <property type="project" value="InterPro"/>
</dbReference>
<dbReference type="InterPro" id="IPR001466">
    <property type="entry name" value="Beta-lactam-related"/>
</dbReference>
<evidence type="ECO:0000256" key="2">
    <source>
        <dbReference type="ARBA" id="ARBA00007840"/>
    </source>
</evidence>
<comment type="similarity">
    <text evidence="2 6">Belongs to the class-C beta-lactamase family.</text>
</comment>
<keyword evidence="4 6" id="KW-0378">Hydrolase</keyword>
<dbReference type="STRING" id="660596.DSJ_14000"/>
<evidence type="ECO:0000256" key="5">
    <source>
        <dbReference type="ARBA" id="ARBA00023251"/>
    </source>
</evidence>
<dbReference type="EMBL" id="AHIE01000015">
    <property type="protein sequence ID" value="EHU00649.1"/>
    <property type="molecule type" value="Genomic_DNA"/>
</dbReference>
<feature type="chain" id="PRO_5044734308" description="Beta-lactamase" evidence="7">
    <location>
        <begin position="19"/>
        <end position="380"/>
    </location>
</feature>
<keyword evidence="5 6" id="KW-0046">Antibiotic resistance</keyword>
<dbReference type="EMBL" id="CP017581">
    <property type="protein sequence ID" value="ARF50332.1"/>
    <property type="molecule type" value="Genomic_DNA"/>
</dbReference>
<evidence type="ECO:0000259" key="8">
    <source>
        <dbReference type="Pfam" id="PF00144"/>
    </source>
</evidence>
<sequence>MKSFLTALLIAFTASAQAADLSSQTIAERVKSVIDPLMAQQGIPGMSVGVLYKGRPQYINFGVADTASDRRVTENTLFELGSVSKTFTGVLAGVLIRNGALRLNDPVSRYWPALNGPQWQSRWMVHLATYSAGGLPLHLPDEVTSQDELLAYAQQWQPDAAPGTQRHYSHVSIGLLGYLMVKGEFEEAMQKDVITPLRLTRTFYTVPPSMMFDYAWGYQDGKPVRVSPGMLSAETSGVKSTARDMMAFMQANANPNGLSSGNTALRNGILTAQSRYLRAGELYQGLGWEIYPWPIDSQTIVTASDTQAALSTQPATILSPAQPMDRASWVHKTGSTKGFGAYIAFVPQQNSGVILLANKNYPNPERIKAAVAIMAMLASD</sequence>
<gene>
    <name evidence="10" type="ORF">CKS_2901</name>
    <name evidence="9" type="ORF">DSJ_14000</name>
</gene>
<dbReference type="PATRIC" id="fig|660596.6.peg.1904"/>